<evidence type="ECO:0000313" key="1">
    <source>
        <dbReference type="EMBL" id="KAK1938923.1"/>
    </source>
</evidence>
<proteinExistence type="predicted"/>
<accession>A0AAD9GIB1</accession>
<name>A0AAD9GIB1_9STRA</name>
<sequence length="79" mass="8706">MEGVTRIVERLIAAEMAASFGLIFDGWSHASEHFIAVFACYEVDGVMKTPSCAWPPYSTRSTRISLLAALRVPSRYAVP</sequence>
<dbReference type="PANTHER" id="PTHR40866">
    <property type="entry name" value="BED-TYPE DOMAIN-CONTAINING PROTEIN"/>
    <property type="match status" value="1"/>
</dbReference>
<evidence type="ECO:0000313" key="2">
    <source>
        <dbReference type="Proteomes" id="UP001259832"/>
    </source>
</evidence>
<protein>
    <submittedName>
        <fullName evidence="1">Uncharacterized protein</fullName>
    </submittedName>
</protein>
<dbReference type="Proteomes" id="UP001259832">
    <property type="component" value="Unassembled WGS sequence"/>
</dbReference>
<dbReference type="PANTHER" id="PTHR40866:SF1">
    <property type="entry name" value="BED-TYPE DOMAIN-CONTAINING PROTEIN"/>
    <property type="match status" value="1"/>
</dbReference>
<reference evidence="1" key="1">
    <citation type="submission" date="2023-08" db="EMBL/GenBank/DDBJ databases">
        <title>Reference Genome Resource for the Citrus Pathogen Phytophthora citrophthora.</title>
        <authorList>
            <person name="Moller H."/>
            <person name="Coetzee B."/>
            <person name="Rose L.J."/>
            <person name="Van Niekerk J.M."/>
        </authorList>
    </citation>
    <scope>NUCLEOTIDE SEQUENCE</scope>
    <source>
        <strain evidence="1">STE-U-9442</strain>
    </source>
</reference>
<comment type="caution">
    <text evidence="1">The sequence shown here is derived from an EMBL/GenBank/DDBJ whole genome shotgun (WGS) entry which is preliminary data.</text>
</comment>
<organism evidence="1 2">
    <name type="scientific">Phytophthora citrophthora</name>
    <dbReference type="NCBI Taxonomy" id="4793"/>
    <lineage>
        <taxon>Eukaryota</taxon>
        <taxon>Sar</taxon>
        <taxon>Stramenopiles</taxon>
        <taxon>Oomycota</taxon>
        <taxon>Peronosporomycetes</taxon>
        <taxon>Peronosporales</taxon>
        <taxon>Peronosporaceae</taxon>
        <taxon>Phytophthora</taxon>
    </lineage>
</organism>
<keyword evidence="2" id="KW-1185">Reference proteome</keyword>
<dbReference type="AlphaFoldDB" id="A0AAD9GIB1"/>
<gene>
    <name evidence="1" type="ORF">P3T76_008998</name>
</gene>
<dbReference type="EMBL" id="JASMQC010000017">
    <property type="protein sequence ID" value="KAK1938923.1"/>
    <property type="molecule type" value="Genomic_DNA"/>
</dbReference>